<name>A0A8S4F337_PLUXY</name>
<evidence type="ECO:0000313" key="3">
    <source>
        <dbReference type="Proteomes" id="UP000653454"/>
    </source>
</evidence>
<evidence type="ECO:0000313" key="2">
    <source>
        <dbReference type="EMBL" id="CAG9122619.1"/>
    </source>
</evidence>
<sequence>MARVCLELFLKSYASRFFRVMSALLLMFLHLSMHVVEEGHAVNPNVDAPEINVVTRQKGLRCAT</sequence>
<dbReference type="EMBL" id="CAJHNJ030000027">
    <property type="protein sequence ID" value="CAG9122619.1"/>
    <property type="molecule type" value="Genomic_DNA"/>
</dbReference>
<keyword evidence="3" id="KW-1185">Reference proteome</keyword>
<reference evidence="2" key="1">
    <citation type="submission" date="2020-11" db="EMBL/GenBank/DDBJ databases">
        <authorList>
            <person name="Whiteford S."/>
        </authorList>
    </citation>
    <scope>NUCLEOTIDE SEQUENCE</scope>
</reference>
<dbReference type="AlphaFoldDB" id="A0A8S4F337"/>
<feature type="chain" id="PRO_5035812720" evidence="1">
    <location>
        <begin position="42"/>
        <end position="64"/>
    </location>
</feature>
<dbReference type="Proteomes" id="UP000653454">
    <property type="component" value="Unassembled WGS sequence"/>
</dbReference>
<organism evidence="2 3">
    <name type="scientific">Plutella xylostella</name>
    <name type="common">Diamondback moth</name>
    <name type="synonym">Plutella maculipennis</name>
    <dbReference type="NCBI Taxonomy" id="51655"/>
    <lineage>
        <taxon>Eukaryota</taxon>
        <taxon>Metazoa</taxon>
        <taxon>Ecdysozoa</taxon>
        <taxon>Arthropoda</taxon>
        <taxon>Hexapoda</taxon>
        <taxon>Insecta</taxon>
        <taxon>Pterygota</taxon>
        <taxon>Neoptera</taxon>
        <taxon>Endopterygota</taxon>
        <taxon>Lepidoptera</taxon>
        <taxon>Glossata</taxon>
        <taxon>Ditrysia</taxon>
        <taxon>Yponomeutoidea</taxon>
        <taxon>Plutellidae</taxon>
        <taxon>Plutella</taxon>
    </lineage>
</organism>
<feature type="signal peptide" evidence="1">
    <location>
        <begin position="1"/>
        <end position="41"/>
    </location>
</feature>
<keyword evidence="1" id="KW-0732">Signal</keyword>
<protein>
    <submittedName>
        <fullName evidence="2">(diamondback moth) hypothetical protein</fullName>
    </submittedName>
</protein>
<accession>A0A8S4F337</accession>
<comment type="caution">
    <text evidence="2">The sequence shown here is derived from an EMBL/GenBank/DDBJ whole genome shotgun (WGS) entry which is preliminary data.</text>
</comment>
<proteinExistence type="predicted"/>
<gene>
    <name evidence="2" type="ORF">PLXY2_LOCUS7754</name>
</gene>
<evidence type="ECO:0000256" key="1">
    <source>
        <dbReference type="SAM" id="SignalP"/>
    </source>
</evidence>